<evidence type="ECO:0000256" key="1">
    <source>
        <dbReference type="ARBA" id="ARBA00022737"/>
    </source>
</evidence>
<dbReference type="SMART" id="SM00116">
    <property type="entry name" value="CBS"/>
    <property type="match status" value="1"/>
</dbReference>
<evidence type="ECO:0000256" key="2">
    <source>
        <dbReference type="ARBA" id="ARBA00023122"/>
    </source>
</evidence>
<dbReference type="PANTHER" id="PTHR13780">
    <property type="entry name" value="AMP-ACTIVATED PROTEIN KINASE, GAMMA REGULATORY SUBUNIT"/>
    <property type="match status" value="1"/>
</dbReference>
<accession>A0AAV3QLI4</accession>
<dbReference type="Gene3D" id="3.10.580.10">
    <property type="entry name" value="CBS-domain"/>
    <property type="match status" value="1"/>
</dbReference>
<name>A0AAV3QLI4_LITER</name>
<dbReference type="PROSITE" id="PS51371">
    <property type="entry name" value="CBS"/>
    <property type="match status" value="1"/>
</dbReference>
<keyword evidence="1" id="KW-0677">Repeat</keyword>
<dbReference type="EMBL" id="BAABME010021647">
    <property type="protein sequence ID" value="GAA0163851.1"/>
    <property type="molecule type" value="Genomic_DNA"/>
</dbReference>
<dbReference type="InterPro" id="IPR000644">
    <property type="entry name" value="CBS_dom"/>
</dbReference>
<evidence type="ECO:0000313" key="6">
    <source>
        <dbReference type="Proteomes" id="UP001454036"/>
    </source>
</evidence>
<gene>
    <name evidence="5" type="ORF">LIER_39671</name>
</gene>
<keyword evidence="6" id="KW-1185">Reference proteome</keyword>
<dbReference type="InterPro" id="IPR046342">
    <property type="entry name" value="CBS_dom_sf"/>
</dbReference>
<keyword evidence="2 3" id="KW-0129">CBS domain</keyword>
<sequence length="279" mass="30478">MENGINVVVWSQNVGRGIAHCNLILVMKWTMSSSYNEYLLVCFCLNSVLDCMEVFSKGIHRALVPIDGHGGSTAGVELSESASGYRMVTQMDVLRFLKSSDDEDLTKVMSHNIKEVGGVVEIIFGASEKARVIDAIKNMRTAALAAVPILESSNDVAEDHKQLINARGRKLKGTFSATDLRGCPIGQLQSWLSLGVLEFIEKLSATAFHETSGLRNSYREAVTCHEESPLGEVVEKAVSNHVHRIWVVDQQQAGLLVGVVSLTDMIRVIRGCLVSDSSM</sequence>
<evidence type="ECO:0000259" key="4">
    <source>
        <dbReference type="PROSITE" id="PS51371"/>
    </source>
</evidence>
<proteinExistence type="predicted"/>
<dbReference type="GO" id="GO:0005634">
    <property type="term" value="C:nucleus"/>
    <property type="evidence" value="ECO:0007669"/>
    <property type="project" value="TreeGrafter"/>
</dbReference>
<reference evidence="5 6" key="1">
    <citation type="submission" date="2024-01" db="EMBL/GenBank/DDBJ databases">
        <title>The complete chloroplast genome sequence of Lithospermum erythrorhizon: insights into the phylogenetic relationship among Boraginaceae species and the maternal lineages of purple gromwells.</title>
        <authorList>
            <person name="Okada T."/>
            <person name="Watanabe K."/>
        </authorList>
    </citation>
    <scope>NUCLEOTIDE SEQUENCE [LARGE SCALE GENOMIC DNA]</scope>
</reference>
<dbReference type="Pfam" id="PF00571">
    <property type="entry name" value="CBS"/>
    <property type="match status" value="1"/>
</dbReference>
<dbReference type="GO" id="GO:0005737">
    <property type="term" value="C:cytoplasm"/>
    <property type="evidence" value="ECO:0007669"/>
    <property type="project" value="TreeGrafter"/>
</dbReference>
<protein>
    <submittedName>
        <fullName evidence="5">Kinase modulator</fullName>
    </submittedName>
</protein>
<organism evidence="5 6">
    <name type="scientific">Lithospermum erythrorhizon</name>
    <name type="common">Purple gromwell</name>
    <name type="synonym">Lithospermum officinale var. erythrorhizon</name>
    <dbReference type="NCBI Taxonomy" id="34254"/>
    <lineage>
        <taxon>Eukaryota</taxon>
        <taxon>Viridiplantae</taxon>
        <taxon>Streptophyta</taxon>
        <taxon>Embryophyta</taxon>
        <taxon>Tracheophyta</taxon>
        <taxon>Spermatophyta</taxon>
        <taxon>Magnoliopsida</taxon>
        <taxon>eudicotyledons</taxon>
        <taxon>Gunneridae</taxon>
        <taxon>Pentapetalae</taxon>
        <taxon>asterids</taxon>
        <taxon>lamiids</taxon>
        <taxon>Boraginales</taxon>
        <taxon>Boraginaceae</taxon>
        <taxon>Boraginoideae</taxon>
        <taxon>Lithospermeae</taxon>
        <taxon>Lithospermum</taxon>
    </lineage>
</organism>
<dbReference type="GO" id="GO:0016301">
    <property type="term" value="F:kinase activity"/>
    <property type="evidence" value="ECO:0007669"/>
    <property type="project" value="UniProtKB-KW"/>
</dbReference>
<evidence type="ECO:0000313" key="5">
    <source>
        <dbReference type="EMBL" id="GAA0163851.1"/>
    </source>
</evidence>
<evidence type="ECO:0000256" key="3">
    <source>
        <dbReference type="PROSITE-ProRule" id="PRU00703"/>
    </source>
</evidence>
<feature type="domain" description="CBS" evidence="4">
    <location>
        <begin position="217"/>
        <end position="277"/>
    </location>
</feature>
<keyword evidence="5" id="KW-0808">Transferase</keyword>
<dbReference type="AlphaFoldDB" id="A0AAV3QLI4"/>
<dbReference type="InterPro" id="IPR050511">
    <property type="entry name" value="AMPK_gamma/SDS23_families"/>
</dbReference>
<dbReference type="Proteomes" id="UP001454036">
    <property type="component" value="Unassembled WGS sequence"/>
</dbReference>
<keyword evidence="5" id="KW-0418">Kinase</keyword>
<dbReference type="SUPFAM" id="SSF54631">
    <property type="entry name" value="CBS-domain pair"/>
    <property type="match status" value="1"/>
</dbReference>
<dbReference type="PANTHER" id="PTHR13780:SF101">
    <property type="entry name" value="SNF1-RELATED PROTEIN KINASE REGULATORY SUBUNIT GAMMA-LIKE PV42A"/>
    <property type="match status" value="1"/>
</dbReference>
<comment type="caution">
    <text evidence="5">The sequence shown here is derived from an EMBL/GenBank/DDBJ whole genome shotgun (WGS) entry which is preliminary data.</text>
</comment>